<evidence type="ECO:0000256" key="1">
    <source>
        <dbReference type="ARBA" id="ARBA00010900"/>
    </source>
</evidence>
<reference evidence="5" key="2">
    <citation type="submission" date="2015-01" db="EMBL/GenBank/DDBJ databases">
        <title>Evolutionary Origins and Diversification of the Mycorrhizal Mutualists.</title>
        <authorList>
            <consortium name="DOE Joint Genome Institute"/>
            <consortium name="Mycorrhizal Genomics Consortium"/>
            <person name="Kohler A."/>
            <person name="Kuo A."/>
            <person name="Nagy L.G."/>
            <person name="Floudas D."/>
            <person name="Copeland A."/>
            <person name="Barry K.W."/>
            <person name="Cichocki N."/>
            <person name="Veneault-Fourrey C."/>
            <person name="LaButti K."/>
            <person name="Lindquist E.A."/>
            <person name="Lipzen A."/>
            <person name="Lundell T."/>
            <person name="Morin E."/>
            <person name="Murat C."/>
            <person name="Riley R."/>
            <person name="Ohm R."/>
            <person name="Sun H."/>
            <person name="Tunlid A."/>
            <person name="Henrissat B."/>
            <person name="Grigoriev I.V."/>
            <person name="Hibbett D.S."/>
            <person name="Martin F."/>
        </authorList>
    </citation>
    <scope>NUCLEOTIDE SEQUENCE [LARGE SCALE GENOMIC DNA]</scope>
    <source>
        <strain evidence="5">MUT 4182</strain>
    </source>
</reference>
<evidence type="ECO:0000313" key="4">
    <source>
        <dbReference type="EMBL" id="KIO32049.1"/>
    </source>
</evidence>
<dbReference type="GO" id="GO:0071008">
    <property type="term" value="C:U2-type post-mRNA release spliceosomal complex"/>
    <property type="evidence" value="ECO:0007669"/>
    <property type="project" value="TreeGrafter"/>
</dbReference>
<reference evidence="4 5" key="1">
    <citation type="submission" date="2014-04" db="EMBL/GenBank/DDBJ databases">
        <authorList>
            <consortium name="DOE Joint Genome Institute"/>
            <person name="Kuo A."/>
            <person name="Girlanda M."/>
            <person name="Perotto S."/>
            <person name="Kohler A."/>
            <person name="Nagy L.G."/>
            <person name="Floudas D."/>
            <person name="Copeland A."/>
            <person name="Barry K.W."/>
            <person name="Cichocki N."/>
            <person name="Veneault-Fourrey C."/>
            <person name="LaButti K."/>
            <person name="Lindquist E.A."/>
            <person name="Lipzen A."/>
            <person name="Lundell T."/>
            <person name="Morin E."/>
            <person name="Murat C."/>
            <person name="Sun H."/>
            <person name="Tunlid A."/>
            <person name="Henrissat B."/>
            <person name="Grigoriev I.V."/>
            <person name="Hibbett D.S."/>
            <person name="Martin F."/>
            <person name="Nordberg H.P."/>
            <person name="Cantor M.N."/>
            <person name="Hua S.X."/>
        </authorList>
    </citation>
    <scope>NUCLEOTIDE SEQUENCE [LARGE SCALE GENOMIC DNA]</scope>
    <source>
        <strain evidence="4 5">MUT 4182</strain>
    </source>
</reference>
<dbReference type="InterPro" id="IPR045211">
    <property type="entry name" value="TFP11/STIP/Ntr1"/>
</dbReference>
<dbReference type="PANTHER" id="PTHR23329">
    <property type="entry name" value="TUFTELIN-INTERACTING PROTEIN 11-RELATED"/>
    <property type="match status" value="1"/>
</dbReference>
<dbReference type="Pfam" id="PF01585">
    <property type="entry name" value="G-patch"/>
    <property type="match status" value="1"/>
</dbReference>
<dbReference type="PROSITE" id="PS50174">
    <property type="entry name" value="G_PATCH"/>
    <property type="match status" value="1"/>
</dbReference>
<feature type="domain" description="G-patch" evidence="3">
    <location>
        <begin position="38"/>
        <end position="84"/>
    </location>
</feature>
<keyword evidence="5" id="KW-1185">Reference proteome</keyword>
<organism evidence="4 5">
    <name type="scientific">Tulasnella calospora MUT 4182</name>
    <dbReference type="NCBI Taxonomy" id="1051891"/>
    <lineage>
        <taxon>Eukaryota</taxon>
        <taxon>Fungi</taxon>
        <taxon>Dikarya</taxon>
        <taxon>Basidiomycota</taxon>
        <taxon>Agaricomycotina</taxon>
        <taxon>Agaricomycetes</taxon>
        <taxon>Cantharellales</taxon>
        <taxon>Tulasnellaceae</taxon>
        <taxon>Tulasnella</taxon>
    </lineage>
</organism>
<evidence type="ECO:0000313" key="5">
    <source>
        <dbReference type="Proteomes" id="UP000054248"/>
    </source>
</evidence>
<dbReference type="AlphaFoldDB" id="A0A0C3QUD4"/>
<dbReference type="SMART" id="SM00443">
    <property type="entry name" value="G_patch"/>
    <property type="match status" value="1"/>
</dbReference>
<dbReference type="Pfam" id="PF07842">
    <property type="entry name" value="GCFC"/>
    <property type="match status" value="1"/>
</dbReference>
<sequence>MGNSQKNRPQRSFVRSDSSTPTAKALSAEEAVHFNKIQGTFGAKMLAKMGWEVGTGLGTTGQGIVTPIETKLRPQRAGIAHGGFKERTKQAITEAKRRGEHISDEEEELPKASRKAKKKAAEVKETREQWKKPPKRKTVVQHRTYEEIMEEAGQEAGAGAGLGVIIDATGATPREVSSITQVTSSPWGVTNDPTRLPELRHNLRLIMDMAKGELDGLAREAKALQERKKWVHDEDTRLRKAVVDEAELIQRLQKVHIIVDDINSKAKEAAGLYEPTLQPFGPSVTSLIHNYSPEYEKYKLDDIVMAAIAPVVRRLLTQWQPLEDPTFLTGELRAWKPALRMSAVPRDDSQVVLYGGFKADVTKKKEELVMTPYESLLWNVWLPKIRSCINNEWNPMDSQPLIQLLESWSDLLPQFIRDNVMDQLVLPKVQKAIADWSPKRSEGPLHGLVFPWLPHVGLRLEFLVGDARRKVKNLFRSWTADQGLPEHLMIWQKVFDKKEWEDVLLKYVVPKLGATLRDDFKIDPRNQVMEPFQWVMAWVPHLRASIFAQLLETEFFPKWLAIMHRWLANPNANLDQVTDWYKSWKDQFPESLTSNPRIAHGFTTGLQLMHSAMNLDSQARHMLQKPDFKPLGVPSKAQHGKSKRPDQPQPAAAGGEITFKSIVEEYAAEHNLLFLPAGKTHEKSRMPLYKVSPNVDGKGGLMVYILDEAVWGPPAEGDGVDYRAISLEEMVLRATKSKK</sequence>
<accession>A0A0C3QUD4</accession>
<evidence type="ECO:0000259" key="3">
    <source>
        <dbReference type="PROSITE" id="PS50174"/>
    </source>
</evidence>
<dbReference type="GO" id="GO:0000390">
    <property type="term" value="P:spliceosomal complex disassembly"/>
    <property type="evidence" value="ECO:0007669"/>
    <property type="project" value="InterPro"/>
</dbReference>
<dbReference type="Proteomes" id="UP000054248">
    <property type="component" value="Unassembled WGS sequence"/>
</dbReference>
<name>A0A0C3QUD4_9AGAM</name>
<dbReference type="GO" id="GO:0003676">
    <property type="term" value="F:nucleic acid binding"/>
    <property type="evidence" value="ECO:0007669"/>
    <property type="project" value="InterPro"/>
</dbReference>
<dbReference type="EMBL" id="KN822958">
    <property type="protein sequence ID" value="KIO32049.1"/>
    <property type="molecule type" value="Genomic_DNA"/>
</dbReference>
<feature type="region of interest" description="Disordered" evidence="2">
    <location>
        <begin position="1"/>
        <end position="26"/>
    </location>
</feature>
<comment type="similarity">
    <text evidence="1">Belongs to the TFP11/STIP family.</text>
</comment>
<dbReference type="STRING" id="1051891.A0A0C3QUD4"/>
<dbReference type="InterPro" id="IPR022783">
    <property type="entry name" value="GCFC_dom"/>
</dbReference>
<evidence type="ECO:0000256" key="2">
    <source>
        <dbReference type="SAM" id="MobiDB-lite"/>
    </source>
</evidence>
<dbReference type="InterPro" id="IPR000467">
    <property type="entry name" value="G_patch_dom"/>
</dbReference>
<feature type="compositionally biased region" description="Polar residues" evidence="2">
    <location>
        <begin position="13"/>
        <end position="22"/>
    </location>
</feature>
<dbReference type="HOGENOM" id="CLU_007977_2_1_1"/>
<dbReference type="OrthoDB" id="4822at2759"/>
<protein>
    <recommendedName>
        <fullName evidence="3">G-patch domain-containing protein</fullName>
    </recommendedName>
</protein>
<feature type="region of interest" description="Disordered" evidence="2">
    <location>
        <begin position="626"/>
        <end position="653"/>
    </location>
</feature>
<dbReference type="PANTHER" id="PTHR23329:SF1">
    <property type="entry name" value="TUFTELIN-INTERACTING PROTEIN 11"/>
    <property type="match status" value="1"/>
</dbReference>
<feature type="region of interest" description="Disordered" evidence="2">
    <location>
        <begin position="95"/>
        <end position="117"/>
    </location>
</feature>
<gene>
    <name evidence="4" type="ORF">M407DRAFT_67232</name>
</gene>
<proteinExistence type="inferred from homology"/>